<dbReference type="GO" id="GO:0005886">
    <property type="term" value="C:plasma membrane"/>
    <property type="evidence" value="ECO:0007669"/>
    <property type="project" value="UniProtKB-SubCell"/>
</dbReference>
<feature type="transmembrane region" description="Helical" evidence="7">
    <location>
        <begin position="339"/>
        <end position="363"/>
    </location>
</feature>
<name>A0A3Q9JLX7_9GAMM</name>
<dbReference type="InterPro" id="IPR036259">
    <property type="entry name" value="MFS_trans_sf"/>
</dbReference>
<feature type="transmembrane region" description="Helical" evidence="7">
    <location>
        <begin position="249"/>
        <end position="270"/>
    </location>
</feature>
<evidence type="ECO:0000256" key="3">
    <source>
        <dbReference type="ARBA" id="ARBA00022692"/>
    </source>
</evidence>
<evidence type="ECO:0000313" key="10">
    <source>
        <dbReference type="Proteomes" id="UP000273143"/>
    </source>
</evidence>
<feature type="transmembrane region" description="Helical" evidence="7">
    <location>
        <begin position="282"/>
        <end position="304"/>
    </location>
</feature>
<dbReference type="PIRSF" id="PIRSF002808">
    <property type="entry name" value="Hexose_phosphate_transp"/>
    <property type="match status" value="1"/>
</dbReference>
<dbReference type="GO" id="GO:0022857">
    <property type="term" value="F:transmembrane transporter activity"/>
    <property type="evidence" value="ECO:0007669"/>
    <property type="project" value="InterPro"/>
</dbReference>
<evidence type="ECO:0000256" key="7">
    <source>
        <dbReference type="SAM" id="Phobius"/>
    </source>
</evidence>
<keyword evidence="5 7" id="KW-0472">Membrane</keyword>
<evidence type="ECO:0000256" key="1">
    <source>
        <dbReference type="ARBA" id="ARBA00004651"/>
    </source>
</evidence>
<keyword evidence="4 7" id="KW-1133">Transmembrane helix</keyword>
<dbReference type="InterPro" id="IPR011701">
    <property type="entry name" value="MFS"/>
</dbReference>
<feature type="transmembrane region" description="Helical" evidence="7">
    <location>
        <begin position="408"/>
        <end position="426"/>
    </location>
</feature>
<comment type="similarity">
    <text evidence="6">Belongs to the major facilitator superfamily. Phthalate permease family.</text>
</comment>
<dbReference type="PROSITE" id="PS50850">
    <property type="entry name" value="MFS"/>
    <property type="match status" value="1"/>
</dbReference>
<evidence type="ECO:0000256" key="2">
    <source>
        <dbReference type="ARBA" id="ARBA00022475"/>
    </source>
</evidence>
<dbReference type="InterPro" id="IPR020846">
    <property type="entry name" value="MFS_dom"/>
</dbReference>
<feature type="domain" description="Major facilitator superfamily (MFS) profile" evidence="8">
    <location>
        <begin position="20"/>
        <end position="430"/>
    </location>
</feature>
<dbReference type="PANTHER" id="PTHR11662:SF399">
    <property type="entry name" value="FI19708P1-RELATED"/>
    <property type="match status" value="1"/>
</dbReference>
<evidence type="ECO:0000259" key="8">
    <source>
        <dbReference type="PROSITE" id="PS50850"/>
    </source>
</evidence>
<keyword evidence="2" id="KW-1003">Cell membrane</keyword>
<dbReference type="CDD" id="cd17319">
    <property type="entry name" value="MFS_ExuT_GudP_like"/>
    <property type="match status" value="1"/>
</dbReference>
<feature type="transmembrane region" description="Helical" evidence="7">
    <location>
        <begin position="180"/>
        <end position="200"/>
    </location>
</feature>
<feature type="transmembrane region" description="Helical" evidence="7">
    <location>
        <begin position="90"/>
        <end position="123"/>
    </location>
</feature>
<sequence length="430" mass="48054">MSSTSVISPQSRKWKARYTILTFTWLAWLMSFLDRMLMSVSLPYIGEEFHLDKATQGWIISAFFISYASFQIPGGFLADKFGPRKVMFIAIVWWSIFTSLTGLVFNIGILPAFGVMLVVRFLFGIGEGSFPASSWKCISTYFPIKERGRATAIQSTVNTLGPAVATLVTAAIISLLGWRWVFILLGIPGILVAFGIRYYCRDNYRDCPIITPEEIKELEEDEKQQSVLTNEKETIKSVPFTQVLKRVELWQLALIWFLFDITFWGFTTWLPSYLKDVRELTLGQIGIWGSVPYLFGALGTVLGGYVSDKFLAARNFFYMAGSIIAALFLYFMFKAEGLTFTIIFQCIASLFMFFAMGIFWGTLMHTISADIMGTASGIVNFGGQLAGVVAAPVMGYLVDSSGGQYDNAFWFIIVSLAASAVIILTVKAKR</sequence>
<dbReference type="EMBL" id="CP029822">
    <property type="protein sequence ID" value="AZS51308.1"/>
    <property type="molecule type" value="Genomic_DNA"/>
</dbReference>
<evidence type="ECO:0000256" key="4">
    <source>
        <dbReference type="ARBA" id="ARBA00022989"/>
    </source>
</evidence>
<dbReference type="AlphaFoldDB" id="A0A3Q9JLX7"/>
<dbReference type="PANTHER" id="PTHR11662">
    <property type="entry name" value="SOLUTE CARRIER FAMILY 17"/>
    <property type="match status" value="1"/>
</dbReference>
<accession>A0A3Q9JLX7</accession>
<comment type="subcellular location">
    <subcellularLocation>
        <location evidence="1">Cell membrane</location>
        <topology evidence="1">Multi-pass membrane protein</topology>
    </subcellularLocation>
</comment>
<gene>
    <name evidence="9" type="ORF">DM558_11225</name>
</gene>
<dbReference type="Pfam" id="PF07690">
    <property type="entry name" value="MFS_1"/>
    <property type="match status" value="1"/>
</dbReference>
<dbReference type="KEGG" id="emo:DM558_11225"/>
<dbReference type="SUPFAM" id="SSF103473">
    <property type="entry name" value="MFS general substrate transporter"/>
    <property type="match status" value="1"/>
</dbReference>
<dbReference type="InterPro" id="IPR000849">
    <property type="entry name" value="Sugar_P_transporter"/>
</dbReference>
<evidence type="ECO:0000313" key="9">
    <source>
        <dbReference type="EMBL" id="AZS51308.1"/>
    </source>
</evidence>
<organism evidence="9 10">
    <name type="scientific">Entomomonas moraniae</name>
    <dbReference type="NCBI Taxonomy" id="2213226"/>
    <lineage>
        <taxon>Bacteria</taxon>
        <taxon>Pseudomonadati</taxon>
        <taxon>Pseudomonadota</taxon>
        <taxon>Gammaproteobacteria</taxon>
        <taxon>Pseudomonadales</taxon>
        <taxon>Pseudomonadaceae</taxon>
        <taxon>Entomomonas</taxon>
    </lineage>
</organism>
<keyword evidence="10" id="KW-1185">Reference proteome</keyword>
<feature type="transmembrane region" description="Helical" evidence="7">
    <location>
        <begin position="58"/>
        <end position="78"/>
    </location>
</feature>
<feature type="transmembrane region" description="Helical" evidence="7">
    <location>
        <begin position="20"/>
        <end position="38"/>
    </location>
</feature>
<feature type="transmembrane region" description="Helical" evidence="7">
    <location>
        <begin position="316"/>
        <end position="333"/>
    </location>
</feature>
<keyword evidence="3 7" id="KW-0812">Transmembrane</keyword>
<evidence type="ECO:0000256" key="6">
    <source>
        <dbReference type="ARBA" id="ARBA00038514"/>
    </source>
</evidence>
<evidence type="ECO:0000256" key="5">
    <source>
        <dbReference type="ARBA" id="ARBA00023136"/>
    </source>
</evidence>
<feature type="transmembrane region" description="Helical" evidence="7">
    <location>
        <begin position="375"/>
        <end position="396"/>
    </location>
</feature>
<protein>
    <submittedName>
        <fullName evidence="9">MFS transporter</fullName>
    </submittedName>
</protein>
<dbReference type="Proteomes" id="UP000273143">
    <property type="component" value="Chromosome"/>
</dbReference>
<reference evidence="10" key="1">
    <citation type="submission" date="2018-06" db="EMBL/GenBank/DDBJ databases">
        <title>Complete genome of Pseudomonas insecticola strain QZS01.</title>
        <authorList>
            <person name="Wang J."/>
            <person name="Su Q."/>
        </authorList>
    </citation>
    <scope>NUCLEOTIDE SEQUENCE [LARGE SCALE GENOMIC DNA]</scope>
    <source>
        <strain evidence="10">QZS01</strain>
    </source>
</reference>
<dbReference type="RefSeq" id="WP_127164074.1">
    <property type="nucleotide sequence ID" value="NZ_CP029822.1"/>
</dbReference>
<dbReference type="Gene3D" id="1.20.1250.20">
    <property type="entry name" value="MFS general substrate transporter like domains"/>
    <property type="match status" value="2"/>
</dbReference>
<proteinExistence type="inferred from homology"/>
<dbReference type="InterPro" id="IPR050382">
    <property type="entry name" value="MFS_Na/Anion_cotransporter"/>
</dbReference>